<dbReference type="Pfam" id="PF14231">
    <property type="entry name" value="GXWXG"/>
    <property type="match status" value="1"/>
</dbReference>
<dbReference type="InterPro" id="IPR025951">
    <property type="entry name" value="GXWXG_dom"/>
</dbReference>
<dbReference type="OrthoDB" id="8905397at2"/>
<dbReference type="AlphaFoldDB" id="A0A1L9BK99"/>
<organism evidence="3 4">
    <name type="scientific">Cystobacter ferrugineus</name>
    <dbReference type="NCBI Taxonomy" id="83449"/>
    <lineage>
        <taxon>Bacteria</taxon>
        <taxon>Pseudomonadati</taxon>
        <taxon>Myxococcota</taxon>
        <taxon>Myxococcia</taxon>
        <taxon>Myxococcales</taxon>
        <taxon>Cystobacterineae</taxon>
        <taxon>Archangiaceae</taxon>
        <taxon>Cystobacter</taxon>
    </lineage>
</organism>
<proteinExistence type="predicted"/>
<evidence type="ECO:0000313" key="3">
    <source>
        <dbReference type="EMBL" id="OJH42722.1"/>
    </source>
</evidence>
<reference evidence="4" key="1">
    <citation type="submission" date="2016-11" db="EMBL/GenBank/DDBJ databases">
        <authorList>
            <person name="Shukria A."/>
            <person name="Stevens D.C."/>
        </authorList>
    </citation>
    <scope>NUCLEOTIDE SEQUENCE [LARGE SCALE GENOMIC DNA]</scope>
    <source>
        <strain evidence="4">Cbfe23</strain>
    </source>
</reference>
<dbReference type="Gene3D" id="2.40.128.580">
    <property type="entry name" value="GXWXG domain"/>
    <property type="match status" value="1"/>
</dbReference>
<protein>
    <recommendedName>
        <fullName evidence="5">DUF4334 domain-containing protein</fullName>
    </recommendedName>
</protein>
<dbReference type="Pfam" id="PF14232">
    <property type="entry name" value="DUF4334"/>
    <property type="match status" value="1"/>
</dbReference>
<keyword evidence="4" id="KW-1185">Reference proteome</keyword>
<name>A0A1L9BK99_9BACT</name>
<gene>
    <name evidence="3" type="ORF">BON30_05960</name>
</gene>
<evidence type="ECO:0000313" key="4">
    <source>
        <dbReference type="Proteomes" id="UP000182229"/>
    </source>
</evidence>
<dbReference type="Proteomes" id="UP000182229">
    <property type="component" value="Unassembled WGS sequence"/>
</dbReference>
<evidence type="ECO:0000259" key="1">
    <source>
        <dbReference type="Pfam" id="PF14231"/>
    </source>
</evidence>
<dbReference type="InterPro" id="IPR025568">
    <property type="entry name" value="DUF4334"/>
</dbReference>
<comment type="caution">
    <text evidence="3">The sequence shown here is derived from an EMBL/GenBank/DDBJ whole genome shotgun (WGS) entry which is preliminary data.</text>
</comment>
<sequence length="177" mass="19958">MPMTAVLQAQPPMSTADALALFDSLEPVDLDFMMGRWVGAGFDTHHPMDGLLETFGWYGKAFVTPDDVHPLLFRRGGSVVSISPRLMPMGLLWKVRLPRSALLNALSLPLKFALRTRRARARVRMMEHRGKVSATMIYDDLPIHDVFRKFDDATVLGAMDLKGMPQPFFFQLRREGA</sequence>
<evidence type="ECO:0008006" key="5">
    <source>
        <dbReference type="Google" id="ProtNLM"/>
    </source>
</evidence>
<feature type="domain" description="DUF4334" evidence="2">
    <location>
        <begin position="120"/>
        <end position="174"/>
    </location>
</feature>
<dbReference type="STRING" id="83449.BON30_05960"/>
<feature type="domain" description="GXWXG" evidence="1">
    <location>
        <begin position="20"/>
        <end position="75"/>
    </location>
</feature>
<accession>A0A1L9BK99</accession>
<reference evidence="3 4" key="2">
    <citation type="submission" date="2016-12" db="EMBL/GenBank/DDBJ databases">
        <title>Draft Genome Sequence of Cystobacter ferrugineus Strain Cbfe23.</title>
        <authorList>
            <person name="Akbar S."/>
            <person name="Dowd S.E."/>
            <person name="Stevens D.C."/>
        </authorList>
    </citation>
    <scope>NUCLEOTIDE SEQUENCE [LARGE SCALE GENOMIC DNA]</scope>
    <source>
        <strain evidence="3 4">Cbfe23</strain>
    </source>
</reference>
<evidence type="ECO:0000259" key="2">
    <source>
        <dbReference type="Pfam" id="PF14232"/>
    </source>
</evidence>
<dbReference type="EMBL" id="MPIN01000001">
    <property type="protein sequence ID" value="OJH42722.1"/>
    <property type="molecule type" value="Genomic_DNA"/>
</dbReference>